<accession>A0A1J7IA37</accession>
<proteinExistence type="predicted"/>
<name>A0A1J7IA37_LUPAN</name>
<gene>
    <name evidence="1" type="ORF">TanjilG_12216</name>
</gene>
<evidence type="ECO:0000313" key="1">
    <source>
        <dbReference type="EMBL" id="OIW11697.1"/>
    </source>
</evidence>
<dbReference type="Gramene" id="OIW11697">
    <property type="protein sequence ID" value="OIW11697"/>
    <property type="gene ID" value="TanjilG_12216"/>
</dbReference>
<sequence>MNSMFCLEPCTHSISFTWRERDFFEENPLETEIISCSFQPNRCGTIVLTHFPLAIGSHGAGIYVFVVLVTKRKPHEVTRTVHLVAHHKNVLAKRREKSSESWSLWKSKLICYWSNLMANLEMVVEMLSQLWRFSTGDRELTVQL</sequence>
<dbReference type="EMBL" id="CM007365">
    <property type="protein sequence ID" value="OIW11697.1"/>
    <property type="molecule type" value="Genomic_DNA"/>
</dbReference>
<protein>
    <submittedName>
        <fullName evidence="1">Uncharacterized protein</fullName>
    </submittedName>
</protein>
<organism evidence="1 2">
    <name type="scientific">Lupinus angustifolius</name>
    <name type="common">Narrow-leaved blue lupine</name>
    <dbReference type="NCBI Taxonomy" id="3871"/>
    <lineage>
        <taxon>Eukaryota</taxon>
        <taxon>Viridiplantae</taxon>
        <taxon>Streptophyta</taxon>
        <taxon>Embryophyta</taxon>
        <taxon>Tracheophyta</taxon>
        <taxon>Spermatophyta</taxon>
        <taxon>Magnoliopsida</taxon>
        <taxon>eudicotyledons</taxon>
        <taxon>Gunneridae</taxon>
        <taxon>Pentapetalae</taxon>
        <taxon>rosids</taxon>
        <taxon>fabids</taxon>
        <taxon>Fabales</taxon>
        <taxon>Fabaceae</taxon>
        <taxon>Papilionoideae</taxon>
        <taxon>50 kb inversion clade</taxon>
        <taxon>genistoids sensu lato</taxon>
        <taxon>core genistoids</taxon>
        <taxon>Genisteae</taxon>
        <taxon>Lupinus</taxon>
    </lineage>
</organism>
<reference evidence="1 2" key="1">
    <citation type="journal article" date="2017" name="Plant Biotechnol. J.">
        <title>A comprehensive draft genome sequence for lupin (Lupinus angustifolius), an emerging health food: insights into plant-microbe interactions and legume evolution.</title>
        <authorList>
            <person name="Hane J.K."/>
            <person name="Ming Y."/>
            <person name="Kamphuis L.G."/>
            <person name="Nelson M.N."/>
            <person name="Garg G."/>
            <person name="Atkins C.A."/>
            <person name="Bayer P.E."/>
            <person name="Bravo A."/>
            <person name="Bringans S."/>
            <person name="Cannon S."/>
            <person name="Edwards D."/>
            <person name="Foley R."/>
            <person name="Gao L.L."/>
            <person name="Harrison M.J."/>
            <person name="Huang W."/>
            <person name="Hurgobin B."/>
            <person name="Li S."/>
            <person name="Liu C.W."/>
            <person name="McGrath A."/>
            <person name="Morahan G."/>
            <person name="Murray J."/>
            <person name="Weller J."/>
            <person name="Jian J."/>
            <person name="Singh K.B."/>
        </authorList>
    </citation>
    <scope>NUCLEOTIDE SEQUENCE [LARGE SCALE GENOMIC DNA]</scope>
    <source>
        <strain evidence="2">cv. Tanjil</strain>
        <tissue evidence="1">Whole plant</tissue>
    </source>
</reference>
<keyword evidence="2" id="KW-1185">Reference proteome</keyword>
<evidence type="ECO:0000313" key="2">
    <source>
        <dbReference type="Proteomes" id="UP000188354"/>
    </source>
</evidence>
<dbReference type="Proteomes" id="UP000188354">
    <property type="component" value="Chromosome LG05"/>
</dbReference>
<dbReference type="AlphaFoldDB" id="A0A1J7IA37"/>